<evidence type="ECO:0000313" key="14">
    <source>
        <dbReference type="RefSeq" id="XP_018321596.1"/>
    </source>
</evidence>
<comment type="catalytic activity">
    <reaction evidence="9">
        <text>(1,4-alpha-D-galacturonosyl)n+m + H2O = (1,4-alpha-D-galacturonosyl)n + (1,4-alpha-D-galacturonosyl)m.</text>
        <dbReference type="EC" id="3.2.1.15"/>
    </reaction>
</comment>
<keyword evidence="5 11" id="KW-0378">Hydrolase</keyword>
<keyword evidence="3 12" id="KW-0732">Signal</keyword>
<dbReference type="InterPro" id="IPR000743">
    <property type="entry name" value="Glyco_hydro_28"/>
</dbReference>
<evidence type="ECO:0000256" key="2">
    <source>
        <dbReference type="ARBA" id="ARBA00012736"/>
    </source>
</evidence>
<dbReference type="GO" id="GO:0045490">
    <property type="term" value="P:pectin catabolic process"/>
    <property type="evidence" value="ECO:0007669"/>
    <property type="project" value="TreeGrafter"/>
</dbReference>
<feature type="signal peptide" evidence="12">
    <location>
        <begin position="1"/>
        <end position="25"/>
    </location>
</feature>
<keyword evidence="4" id="KW-0677">Repeat</keyword>
<feature type="chain" id="PRO_5010737320" description="endo-polygalacturonase" evidence="12">
    <location>
        <begin position="26"/>
        <end position="367"/>
    </location>
</feature>
<dbReference type="STRING" id="224129.A0A1W4WC92"/>
<dbReference type="RefSeq" id="XP_018321596.1">
    <property type="nucleotide sequence ID" value="XM_018466094.2"/>
</dbReference>
<feature type="active site" evidence="10">
    <location>
        <position position="224"/>
    </location>
</feature>
<evidence type="ECO:0000256" key="7">
    <source>
        <dbReference type="ARBA" id="ARBA00023295"/>
    </source>
</evidence>
<dbReference type="PANTHER" id="PTHR31884">
    <property type="entry name" value="POLYGALACTURONASE"/>
    <property type="match status" value="1"/>
</dbReference>
<dbReference type="EC" id="3.2.1.15" evidence="2"/>
<dbReference type="GO" id="GO:0004650">
    <property type="term" value="F:polygalacturonase activity"/>
    <property type="evidence" value="ECO:0007669"/>
    <property type="project" value="UniProtKB-EC"/>
</dbReference>
<accession>A0A1W4WC92</accession>
<name>A0A1W4WC92_AGRPL</name>
<sequence>MEYFVKFHVCHLFLLLSTLYVSAFADSSCTLTGNSIDNLENIKSSCKNIIVDDLLVPAGLTLDFTGISDVNIEFRGNTSFEFKIWKGPLILISGNNVNVSGAEDSVIDGNGPKWWDTLGDKGITKPRLFKLRYLTNANVTNLSFLNSPRHCFAIHNCTNITINNVVINDKSGDTQGGKNTDGFNVKGSENVYITNVHVFNQDDCLAVRSGNNIHFSNGHCYKGHGLSIGSIGNRTNNVVQNVYISNSQLVESDIGVRIKTVWNCTGLVTGIHYDNITLIGIKKYGIIFHGNYGKLPSPNAPLTDGIPIKDITLNNIQGTVVTAGTNIYVNIAEGVGSDWDWRNVNITGGEKKRSCHGIPKDSNAFCA</sequence>
<dbReference type="GeneID" id="108734506"/>
<keyword evidence="8" id="KW-0961">Cell wall biogenesis/degradation</keyword>
<dbReference type="PANTHER" id="PTHR31884:SF1">
    <property type="entry name" value="POLYGALACTURONASE"/>
    <property type="match status" value="1"/>
</dbReference>
<evidence type="ECO:0000313" key="13">
    <source>
        <dbReference type="Proteomes" id="UP000192223"/>
    </source>
</evidence>
<dbReference type="Proteomes" id="UP000192223">
    <property type="component" value="Unplaced"/>
</dbReference>
<gene>
    <name evidence="14" type="primary">LOC108734506</name>
</gene>
<evidence type="ECO:0000256" key="5">
    <source>
        <dbReference type="ARBA" id="ARBA00022801"/>
    </source>
</evidence>
<evidence type="ECO:0000256" key="4">
    <source>
        <dbReference type="ARBA" id="ARBA00022737"/>
    </source>
</evidence>
<evidence type="ECO:0000256" key="11">
    <source>
        <dbReference type="RuleBase" id="RU361169"/>
    </source>
</evidence>
<organism evidence="13 14">
    <name type="scientific">Agrilus planipennis</name>
    <name type="common">Emerald ash borer</name>
    <name type="synonym">Agrilus marcopoli</name>
    <dbReference type="NCBI Taxonomy" id="224129"/>
    <lineage>
        <taxon>Eukaryota</taxon>
        <taxon>Metazoa</taxon>
        <taxon>Ecdysozoa</taxon>
        <taxon>Arthropoda</taxon>
        <taxon>Hexapoda</taxon>
        <taxon>Insecta</taxon>
        <taxon>Pterygota</taxon>
        <taxon>Neoptera</taxon>
        <taxon>Endopterygota</taxon>
        <taxon>Coleoptera</taxon>
        <taxon>Polyphaga</taxon>
        <taxon>Elateriformia</taxon>
        <taxon>Buprestoidea</taxon>
        <taxon>Buprestidae</taxon>
        <taxon>Agrilinae</taxon>
        <taxon>Agrilus</taxon>
    </lineage>
</organism>
<keyword evidence="6" id="KW-1015">Disulfide bond</keyword>
<dbReference type="PROSITE" id="PS00502">
    <property type="entry name" value="POLYGALACTURONASE"/>
    <property type="match status" value="1"/>
</dbReference>
<dbReference type="AlphaFoldDB" id="A0A1W4WC92"/>
<proteinExistence type="inferred from homology"/>
<dbReference type="SMART" id="SM00710">
    <property type="entry name" value="PbH1"/>
    <property type="match status" value="5"/>
</dbReference>
<evidence type="ECO:0000256" key="3">
    <source>
        <dbReference type="ARBA" id="ARBA00022729"/>
    </source>
</evidence>
<dbReference type="InParanoid" id="A0A1W4WC92"/>
<dbReference type="InterPro" id="IPR050434">
    <property type="entry name" value="Glycosyl_hydrlase_28"/>
</dbReference>
<keyword evidence="7 11" id="KW-0326">Glycosidase</keyword>
<evidence type="ECO:0000256" key="9">
    <source>
        <dbReference type="ARBA" id="ARBA00034074"/>
    </source>
</evidence>
<evidence type="ECO:0000256" key="1">
    <source>
        <dbReference type="ARBA" id="ARBA00008834"/>
    </source>
</evidence>
<evidence type="ECO:0000256" key="10">
    <source>
        <dbReference type="PROSITE-ProRule" id="PRU10052"/>
    </source>
</evidence>
<evidence type="ECO:0000256" key="12">
    <source>
        <dbReference type="SAM" id="SignalP"/>
    </source>
</evidence>
<evidence type="ECO:0000256" key="6">
    <source>
        <dbReference type="ARBA" id="ARBA00023157"/>
    </source>
</evidence>
<dbReference type="InterPro" id="IPR006626">
    <property type="entry name" value="PbH1"/>
</dbReference>
<dbReference type="KEGG" id="apln:108734506"/>
<dbReference type="GO" id="GO:0071555">
    <property type="term" value="P:cell wall organization"/>
    <property type="evidence" value="ECO:0007669"/>
    <property type="project" value="UniProtKB-KW"/>
</dbReference>
<reference evidence="14" key="1">
    <citation type="submission" date="2025-08" db="UniProtKB">
        <authorList>
            <consortium name="RefSeq"/>
        </authorList>
    </citation>
    <scope>IDENTIFICATION</scope>
    <source>
        <tissue evidence="14">Entire body</tissue>
    </source>
</reference>
<dbReference type="InterPro" id="IPR012334">
    <property type="entry name" value="Pectin_lyas_fold"/>
</dbReference>
<dbReference type="OrthoDB" id="6727952at2759"/>
<protein>
    <recommendedName>
        <fullName evidence="2">endo-polygalacturonase</fullName>
        <ecNumber evidence="2">3.2.1.15</ecNumber>
    </recommendedName>
</protein>
<keyword evidence="13" id="KW-1185">Reference proteome</keyword>
<dbReference type="Pfam" id="PF00295">
    <property type="entry name" value="Glyco_hydro_28"/>
    <property type="match status" value="1"/>
</dbReference>
<dbReference type="GO" id="GO:0005576">
    <property type="term" value="C:extracellular region"/>
    <property type="evidence" value="ECO:0007669"/>
    <property type="project" value="TreeGrafter"/>
</dbReference>
<evidence type="ECO:0000256" key="8">
    <source>
        <dbReference type="ARBA" id="ARBA00023316"/>
    </source>
</evidence>
<comment type="similarity">
    <text evidence="1 11">Belongs to the glycosyl hydrolase 28 family.</text>
</comment>
<dbReference type="SUPFAM" id="SSF51126">
    <property type="entry name" value="Pectin lyase-like"/>
    <property type="match status" value="1"/>
</dbReference>
<dbReference type="InterPro" id="IPR011050">
    <property type="entry name" value="Pectin_lyase_fold/virulence"/>
</dbReference>
<dbReference type="Gene3D" id="2.160.20.10">
    <property type="entry name" value="Single-stranded right-handed beta-helix, Pectin lyase-like"/>
    <property type="match status" value="1"/>
</dbReference>